<feature type="transmembrane region" description="Helical" evidence="13">
    <location>
        <begin position="619"/>
        <end position="639"/>
    </location>
</feature>
<dbReference type="PANTHER" id="PTHR11537:SF254">
    <property type="entry name" value="POTASSIUM VOLTAGE-GATED CHANNEL PROTEIN SHAB"/>
    <property type="match status" value="1"/>
</dbReference>
<dbReference type="RefSeq" id="XP_008611053.1">
    <property type="nucleotide sequence ID" value="XM_008612831.1"/>
</dbReference>
<name>T0RRZ5_SAPDV</name>
<dbReference type="OMA" id="MEPYWIY"/>
<dbReference type="STRING" id="1156394.T0RRZ5"/>
<organism evidence="15 16">
    <name type="scientific">Saprolegnia diclina (strain VS20)</name>
    <dbReference type="NCBI Taxonomy" id="1156394"/>
    <lineage>
        <taxon>Eukaryota</taxon>
        <taxon>Sar</taxon>
        <taxon>Stramenopiles</taxon>
        <taxon>Oomycota</taxon>
        <taxon>Saprolegniomycetes</taxon>
        <taxon>Saprolegniales</taxon>
        <taxon>Saprolegniaceae</taxon>
        <taxon>Saprolegnia</taxon>
    </lineage>
</organism>
<keyword evidence="2" id="KW-0813">Transport</keyword>
<dbReference type="GO" id="GO:0005249">
    <property type="term" value="F:voltage-gated potassium channel activity"/>
    <property type="evidence" value="ECO:0007669"/>
    <property type="project" value="InterPro"/>
</dbReference>
<dbReference type="GeneID" id="19947741"/>
<evidence type="ECO:0000313" key="15">
    <source>
        <dbReference type="EMBL" id="EQC35303.1"/>
    </source>
</evidence>
<evidence type="ECO:0000259" key="14">
    <source>
        <dbReference type="Pfam" id="PF00520"/>
    </source>
</evidence>
<evidence type="ECO:0000256" key="2">
    <source>
        <dbReference type="ARBA" id="ARBA00022448"/>
    </source>
</evidence>
<evidence type="ECO:0000256" key="1">
    <source>
        <dbReference type="ARBA" id="ARBA00004141"/>
    </source>
</evidence>
<dbReference type="OrthoDB" id="70273at2759"/>
<evidence type="ECO:0000256" key="9">
    <source>
        <dbReference type="ARBA" id="ARBA00023065"/>
    </source>
</evidence>
<feature type="transmembrane region" description="Helical" evidence="13">
    <location>
        <begin position="282"/>
        <end position="306"/>
    </location>
</feature>
<feature type="region of interest" description="Disordered" evidence="12">
    <location>
        <begin position="859"/>
        <end position="886"/>
    </location>
</feature>
<feature type="transmembrane region" description="Helical" evidence="13">
    <location>
        <begin position="823"/>
        <end position="848"/>
    </location>
</feature>
<evidence type="ECO:0000256" key="8">
    <source>
        <dbReference type="ARBA" id="ARBA00022989"/>
    </source>
</evidence>
<feature type="compositionally biased region" description="Polar residues" evidence="12">
    <location>
        <begin position="1018"/>
        <end position="1032"/>
    </location>
</feature>
<proteinExistence type="predicted"/>
<feature type="domain" description="Ion transport" evidence="14">
    <location>
        <begin position="613"/>
        <end position="848"/>
    </location>
</feature>
<dbReference type="SUPFAM" id="SSF81324">
    <property type="entry name" value="Voltage-gated potassium channels"/>
    <property type="match status" value="2"/>
</dbReference>
<dbReference type="Pfam" id="PF00520">
    <property type="entry name" value="Ion_trans"/>
    <property type="match status" value="2"/>
</dbReference>
<dbReference type="eggNOG" id="KOG4390">
    <property type="taxonomic scope" value="Eukaryota"/>
</dbReference>
<dbReference type="Proteomes" id="UP000030762">
    <property type="component" value="Unassembled WGS sequence"/>
</dbReference>
<feature type="transmembrane region" description="Helical" evidence="13">
    <location>
        <begin position="496"/>
        <end position="514"/>
    </location>
</feature>
<dbReference type="InterPro" id="IPR005821">
    <property type="entry name" value="Ion_trans_dom"/>
</dbReference>
<dbReference type="GO" id="GO:0001508">
    <property type="term" value="P:action potential"/>
    <property type="evidence" value="ECO:0007669"/>
    <property type="project" value="TreeGrafter"/>
</dbReference>
<comment type="subcellular location">
    <subcellularLocation>
        <location evidence="1">Membrane</location>
        <topology evidence="1">Multi-pass membrane protein</topology>
    </subcellularLocation>
</comment>
<feature type="domain" description="Ion transport" evidence="14">
    <location>
        <begin position="74"/>
        <end position="308"/>
    </location>
</feature>
<evidence type="ECO:0000313" key="16">
    <source>
        <dbReference type="Proteomes" id="UP000030762"/>
    </source>
</evidence>
<dbReference type="eggNOG" id="KOG1545">
    <property type="taxonomic scope" value="Eukaryota"/>
</dbReference>
<evidence type="ECO:0000256" key="7">
    <source>
        <dbReference type="ARBA" id="ARBA00022958"/>
    </source>
</evidence>
<feature type="transmembrane region" description="Helical" evidence="13">
    <location>
        <begin position="115"/>
        <end position="137"/>
    </location>
</feature>
<feature type="transmembrane region" description="Helical" evidence="13">
    <location>
        <begin position="251"/>
        <end position="270"/>
    </location>
</feature>
<keyword evidence="10 13" id="KW-0472">Membrane</keyword>
<dbReference type="GO" id="GO:0008076">
    <property type="term" value="C:voltage-gated potassium channel complex"/>
    <property type="evidence" value="ECO:0007669"/>
    <property type="project" value="InterPro"/>
</dbReference>
<keyword evidence="8 13" id="KW-1133">Transmembrane helix</keyword>
<dbReference type="AlphaFoldDB" id="T0RRZ5"/>
<dbReference type="InterPro" id="IPR028325">
    <property type="entry name" value="VG_K_chnl"/>
</dbReference>
<evidence type="ECO:0000256" key="4">
    <source>
        <dbReference type="ARBA" id="ARBA00022692"/>
    </source>
</evidence>
<keyword evidence="7" id="KW-0630">Potassium</keyword>
<dbReference type="PRINTS" id="PR00169">
    <property type="entry name" value="KCHANNEL"/>
</dbReference>
<protein>
    <recommendedName>
        <fullName evidence="14">Ion transport domain-containing protein</fullName>
    </recommendedName>
</protein>
<reference evidence="15 16" key="1">
    <citation type="submission" date="2012-04" db="EMBL/GenBank/DDBJ databases">
        <title>The Genome Sequence of Saprolegnia declina VS20.</title>
        <authorList>
            <consortium name="The Broad Institute Genome Sequencing Platform"/>
            <person name="Russ C."/>
            <person name="Nusbaum C."/>
            <person name="Tyler B."/>
            <person name="van West P."/>
            <person name="Dieguez-Uribeondo J."/>
            <person name="de Bruijn I."/>
            <person name="Tripathy S."/>
            <person name="Jiang R."/>
            <person name="Young S.K."/>
            <person name="Zeng Q."/>
            <person name="Gargeya S."/>
            <person name="Fitzgerald M."/>
            <person name="Haas B."/>
            <person name="Abouelleil A."/>
            <person name="Alvarado L."/>
            <person name="Arachchi H.M."/>
            <person name="Berlin A."/>
            <person name="Chapman S.B."/>
            <person name="Goldberg J."/>
            <person name="Griggs A."/>
            <person name="Gujja S."/>
            <person name="Hansen M."/>
            <person name="Howarth C."/>
            <person name="Imamovic A."/>
            <person name="Larimer J."/>
            <person name="McCowen C."/>
            <person name="Montmayeur A."/>
            <person name="Murphy C."/>
            <person name="Neiman D."/>
            <person name="Pearson M."/>
            <person name="Priest M."/>
            <person name="Roberts A."/>
            <person name="Saif S."/>
            <person name="Shea T."/>
            <person name="Sisk P."/>
            <person name="Sykes S."/>
            <person name="Wortman J."/>
            <person name="Nusbaum C."/>
            <person name="Birren B."/>
        </authorList>
    </citation>
    <scope>NUCLEOTIDE SEQUENCE [LARGE SCALE GENOMIC DNA]</scope>
    <source>
        <strain evidence="15 16">VS20</strain>
    </source>
</reference>
<dbReference type="VEuPathDB" id="FungiDB:SDRG_07014"/>
<feature type="transmembrane region" description="Helical" evidence="13">
    <location>
        <begin position="219"/>
        <end position="239"/>
    </location>
</feature>
<keyword evidence="11" id="KW-0407">Ion channel</keyword>
<feature type="transmembrane region" description="Helical" evidence="13">
    <location>
        <begin position="74"/>
        <end position="95"/>
    </location>
</feature>
<keyword evidence="3" id="KW-0633">Potassium transport</keyword>
<accession>T0RRZ5</accession>
<evidence type="ECO:0000256" key="6">
    <source>
        <dbReference type="ARBA" id="ARBA00022882"/>
    </source>
</evidence>
<dbReference type="Gene3D" id="1.10.287.70">
    <property type="match status" value="2"/>
</dbReference>
<feature type="transmembrane region" description="Helical" evidence="13">
    <location>
        <begin position="149"/>
        <end position="167"/>
    </location>
</feature>
<keyword evidence="5" id="KW-0631">Potassium channel</keyword>
<feature type="transmembrane region" description="Helical" evidence="13">
    <location>
        <begin position="724"/>
        <end position="743"/>
    </location>
</feature>
<sequence>MQPAPEETPTIVSPADVVVLDKNIAQIVEAHDESGDVDVPTPVVVPRSSDTLSLRARWRRVVFGDRPGHKYGMVYHYAIMACIILDVMVLTIETMDGPNKVGADPAYPGFPKASFFAAIEVLITLILTVDLALKCVLAPSPKLFYSGRLLLDVLSLVSLYLLVLYTASNPLEISGRQDKTIDAIKTIRYFRLFRIMHMMKGLDGMVVLIRTARASIPPLQVTLFFLITFVMMFATMLFYAQPCYNASTCTFTDIFNAGYFVMVTVATVGYGDQLPDIENIPAVIIACVIMIFGTLYLAMPLAIIGIHYETTWIDFQAQQVADGAMIKPGQPSVEAEAATFERMETTELSSNHHSLNAKFLELCDLVTHVSEHAVALTTSIEPTKLVSGPVDRDRNAKLVQLINEATHAIKLQRALAKEVKPFVPKDLVTAQAGKKPVAQNARTASFSTSIMTRAKRAMSNMQSKAKDDDDANAKRTLRERAFQLMERPHSSMQANYVNKFFLAMVIGSVLMFYAETTPELQAHGIESDLCREAFASYCKNKKDVGCFVRSTTNETTTQKLNFYCEAGSTAPDCFGAGFNYGSNATLAQCYNLFSDPGRICEIRQCKPDHVPMYDMTRRWVYLEYYFGLVFTIEMALRFYAARSRVKHLHSIGTYIDVVAVLPFYVQALQGIVQARVPTYAIVPTFPQFLTVLPIVKPIRIFKLARHFKSTTVLSRTTRETWKRLLIPLFFLFLGCVSAGAIFYEIERGTTCYVDIPCFWWNRDLWTKELDANLPPKKMVQIQVTKYTIITDMLRSSWLSIATFTSVGYGDMKPRTPLGRLFDIAAMVFGSFYTAMPLSLVGTQFYLAYRDFLESQKKQRQNGSLSVVRPRTEPSLSFKRRKRRPPSVISQDDVPVLSQFMSMSRLLNEILQMACRLNAAQKKPASLGASELPVPPLLVSMLKSVKTARQAGRRARRSLSSNDAEPRVSVGVSLDVKVLHVEGMCKNMVMSTSLCQTIMLQFSIIVHKIVVPDKTLQAADSPQRALSSFQSRSETSRRGSDSFGESDSTY</sequence>
<dbReference type="InParanoid" id="T0RRZ5"/>
<evidence type="ECO:0000256" key="13">
    <source>
        <dbReference type="SAM" id="Phobius"/>
    </source>
</evidence>
<keyword evidence="16" id="KW-1185">Reference proteome</keyword>
<evidence type="ECO:0000256" key="11">
    <source>
        <dbReference type="ARBA" id="ARBA00023303"/>
    </source>
</evidence>
<dbReference type="PANTHER" id="PTHR11537">
    <property type="entry name" value="VOLTAGE-GATED POTASSIUM CHANNEL"/>
    <property type="match status" value="1"/>
</dbReference>
<dbReference type="Gene3D" id="1.20.120.350">
    <property type="entry name" value="Voltage-gated potassium channels. Chain C"/>
    <property type="match status" value="2"/>
</dbReference>
<gene>
    <name evidence="15" type="ORF">SDRG_07014</name>
</gene>
<evidence type="ECO:0000256" key="12">
    <source>
        <dbReference type="SAM" id="MobiDB-lite"/>
    </source>
</evidence>
<keyword evidence="6" id="KW-0851">Voltage-gated channel</keyword>
<evidence type="ECO:0000256" key="3">
    <source>
        <dbReference type="ARBA" id="ARBA00022538"/>
    </source>
</evidence>
<dbReference type="InterPro" id="IPR027359">
    <property type="entry name" value="Volt_channel_dom_sf"/>
</dbReference>
<dbReference type="EMBL" id="JH767151">
    <property type="protein sequence ID" value="EQC35303.1"/>
    <property type="molecule type" value="Genomic_DNA"/>
</dbReference>
<evidence type="ECO:0000256" key="5">
    <source>
        <dbReference type="ARBA" id="ARBA00022826"/>
    </source>
</evidence>
<keyword evidence="4 13" id="KW-0812">Transmembrane</keyword>
<evidence type="ECO:0000256" key="10">
    <source>
        <dbReference type="ARBA" id="ARBA00023136"/>
    </source>
</evidence>
<keyword evidence="9" id="KW-0406">Ion transport</keyword>
<feature type="region of interest" description="Disordered" evidence="12">
    <location>
        <begin position="1018"/>
        <end position="1049"/>
    </location>
</feature>